<dbReference type="InterPro" id="IPR025799">
    <property type="entry name" value="Arg_MeTrfase"/>
</dbReference>
<dbReference type="GO" id="GO:0005634">
    <property type="term" value="C:nucleus"/>
    <property type="evidence" value="ECO:0007669"/>
    <property type="project" value="TreeGrafter"/>
</dbReference>
<dbReference type="PANTHER" id="PTHR11006">
    <property type="entry name" value="PROTEIN ARGININE N-METHYLTRANSFERASE"/>
    <property type="match status" value="1"/>
</dbReference>
<evidence type="ECO:0000256" key="1">
    <source>
        <dbReference type="ARBA" id="ARBA00022691"/>
    </source>
</evidence>
<organism evidence="3 4">
    <name type="scientific">Arctia plantaginis</name>
    <name type="common">Wood tiger moth</name>
    <name type="synonym">Phalaena plantaginis</name>
    <dbReference type="NCBI Taxonomy" id="874455"/>
    <lineage>
        <taxon>Eukaryota</taxon>
        <taxon>Metazoa</taxon>
        <taxon>Ecdysozoa</taxon>
        <taxon>Arthropoda</taxon>
        <taxon>Hexapoda</taxon>
        <taxon>Insecta</taxon>
        <taxon>Pterygota</taxon>
        <taxon>Neoptera</taxon>
        <taxon>Endopterygota</taxon>
        <taxon>Lepidoptera</taxon>
        <taxon>Glossata</taxon>
        <taxon>Ditrysia</taxon>
        <taxon>Noctuoidea</taxon>
        <taxon>Erebidae</taxon>
        <taxon>Arctiinae</taxon>
        <taxon>Arctia</taxon>
    </lineage>
</organism>
<dbReference type="SUPFAM" id="SSF53335">
    <property type="entry name" value="S-adenosyl-L-methionine-dependent methyltransferases"/>
    <property type="match status" value="1"/>
</dbReference>
<dbReference type="InterPro" id="IPR011990">
    <property type="entry name" value="TPR-like_helical_dom_sf"/>
</dbReference>
<sequence length="728" mass="82451">MEAIYFVNYVSLARQQASSKNYIAAFNTYVHAVDMLPAISKEIENEFRTVFLKMNEELEFEKNKEVIFNNFKRVLSIYPSNVDLLNDIGKYLYKYSYYTEALYSFERALSMDTSHVKVEKNLNKAKSSLFPRTLFRSLNDKARNNAYRAAIRSSINPAKDSIINIDAGTGLLALYATECNPIAITACESSNMIIQLADSVIQENLATQVVLVNEPSVLLKQADICGLKSVLMTDMIDAGLFGNGLLKSLCHAWDNFLHKQSTIIPGKAEFFVAGVNCVQLNNKYKLCQQTKNILNISHQNVHTTYSAETYGSEDINLYEDLKYISEPHSLFTIDFKSRDEVIEMFKKQRPYNAVFNPTVNDEINMIVGWFNLYLTDDIMLTSDPRSENRTRAWQQAVFFDVVPRRVRRNESFSIPFVSYGGRLAAIPESGQVIPRVSRETLVFLNDTEYMNMITKSIGIVCLHVGQTMCLEDVDIVDLSPFPLFGVLMMKRGANSLVCKVKGSEDIAFLNSVLEENGIPASKITILDSDYWSCELYNNKKFHVIFTNIFDNSGEIDVKQQSILHHLQKSHLTSNGICLPASVTVMGQLVYSDELEISNRIIDDNVGCRMAKYVNWYQVSQLSCSDITQSNFVPLSEPFEVASCQDMCSNLVQVPIVQDGVCNAILCWYKVQLIDGWNATCTNRRNSFIPSTAYMTNALRKVFKDDEVNVLLCVDLHGTFKLALDVEPY</sequence>
<dbReference type="Proteomes" id="UP000494106">
    <property type="component" value="Unassembled WGS sequence"/>
</dbReference>
<dbReference type="InterPro" id="IPR029063">
    <property type="entry name" value="SAM-dependent_MTases_sf"/>
</dbReference>
<keyword evidence="1" id="KW-0949">S-adenosyl-L-methionine</keyword>
<protein>
    <recommendedName>
        <fullName evidence="5">Protein arginine N-methyltransferase 9-like</fullName>
    </recommendedName>
</protein>
<dbReference type="SUPFAM" id="SSF48452">
    <property type="entry name" value="TPR-like"/>
    <property type="match status" value="1"/>
</dbReference>
<gene>
    <name evidence="3" type="ORF">APLA_LOCUS10481</name>
</gene>
<dbReference type="GO" id="GO:0016274">
    <property type="term" value="F:protein-arginine N-methyltransferase activity"/>
    <property type="evidence" value="ECO:0007669"/>
    <property type="project" value="InterPro"/>
</dbReference>
<evidence type="ECO:0008006" key="5">
    <source>
        <dbReference type="Google" id="ProtNLM"/>
    </source>
</evidence>
<evidence type="ECO:0000313" key="3">
    <source>
        <dbReference type="EMBL" id="CAB3245454.1"/>
    </source>
</evidence>
<dbReference type="Gene3D" id="1.25.40.10">
    <property type="entry name" value="Tetratricopeptide repeat domain"/>
    <property type="match status" value="1"/>
</dbReference>
<reference evidence="3 4" key="1">
    <citation type="submission" date="2020-04" db="EMBL/GenBank/DDBJ databases">
        <authorList>
            <person name="Wallbank WR R."/>
            <person name="Pardo Diaz C."/>
            <person name="Kozak K."/>
            <person name="Martin S."/>
            <person name="Jiggins C."/>
            <person name="Moest M."/>
            <person name="Warren A I."/>
            <person name="Byers J.R.P. K."/>
            <person name="Montejo-Kovacevich G."/>
            <person name="Yen C E."/>
        </authorList>
    </citation>
    <scope>NUCLEOTIDE SEQUENCE [LARGE SCALE GENOMIC DNA]</scope>
</reference>
<proteinExistence type="predicted"/>
<name>A0A8S1AHM4_ARCPL</name>
<keyword evidence="2" id="KW-0802">TPR repeat</keyword>
<dbReference type="GO" id="GO:0042054">
    <property type="term" value="F:histone methyltransferase activity"/>
    <property type="evidence" value="ECO:0007669"/>
    <property type="project" value="TreeGrafter"/>
</dbReference>
<dbReference type="EMBL" id="CADEBC010000524">
    <property type="protein sequence ID" value="CAB3245454.1"/>
    <property type="molecule type" value="Genomic_DNA"/>
</dbReference>
<dbReference type="Gene3D" id="2.70.160.11">
    <property type="entry name" value="Hnrnp arginine n-methyltransferase1"/>
    <property type="match status" value="2"/>
</dbReference>
<dbReference type="Gene3D" id="3.40.50.150">
    <property type="entry name" value="Vaccinia Virus protein VP39"/>
    <property type="match status" value="1"/>
</dbReference>
<accession>A0A8S1AHM4</accession>
<evidence type="ECO:0000313" key="4">
    <source>
        <dbReference type="Proteomes" id="UP000494106"/>
    </source>
</evidence>
<dbReference type="PANTHER" id="PTHR11006:SF60">
    <property type="entry name" value="PROTEIN ARGININE N-METHYLTRANSFERASE 9"/>
    <property type="match status" value="1"/>
</dbReference>
<comment type="caution">
    <text evidence="3">The sequence shown here is derived from an EMBL/GenBank/DDBJ whole genome shotgun (WGS) entry which is preliminary data.</text>
</comment>
<keyword evidence="4" id="KW-1185">Reference proteome</keyword>
<dbReference type="OrthoDB" id="5980806at2759"/>
<dbReference type="AlphaFoldDB" id="A0A8S1AHM4"/>
<feature type="repeat" description="TPR" evidence="2">
    <location>
        <begin position="82"/>
        <end position="115"/>
    </location>
</feature>
<evidence type="ECO:0000256" key="2">
    <source>
        <dbReference type="PROSITE-ProRule" id="PRU00339"/>
    </source>
</evidence>
<dbReference type="PROSITE" id="PS50005">
    <property type="entry name" value="TPR"/>
    <property type="match status" value="1"/>
</dbReference>
<dbReference type="InterPro" id="IPR019734">
    <property type="entry name" value="TPR_rpt"/>
</dbReference>